<evidence type="ECO:0000313" key="2">
    <source>
        <dbReference type="Proteomes" id="UP000655287"/>
    </source>
</evidence>
<evidence type="ECO:0000313" key="1">
    <source>
        <dbReference type="EMBL" id="GII77767.1"/>
    </source>
</evidence>
<accession>A0A919R5Z5</accession>
<organism evidence="1 2">
    <name type="scientific">Sphaerisporangium rufum</name>
    <dbReference type="NCBI Taxonomy" id="1381558"/>
    <lineage>
        <taxon>Bacteria</taxon>
        <taxon>Bacillati</taxon>
        <taxon>Actinomycetota</taxon>
        <taxon>Actinomycetes</taxon>
        <taxon>Streptosporangiales</taxon>
        <taxon>Streptosporangiaceae</taxon>
        <taxon>Sphaerisporangium</taxon>
    </lineage>
</organism>
<dbReference type="Proteomes" id="UP000655287">
    <property type="component" value="Unassembled WGS sequence"/>
</dbReference>
<dbReference type="RefSeq" id="WP_203984770.1">
    <property type="nucleotide sequence ID" value="NZ_BOOU01000041.1"/>
</dbReference>
<keyword evidence="2" id="KW-1185">Reference proteome</keyword>
<name>A0A919R5Z5_9ACTN</name>
<gene>
    <name evidence="1" type="ORF">Sru01_27490</name>
</gene>
<comment type="caution">
    <text evidence="1">The sequence shown here is derived from an EMBL/GenBank/DDBJ whole genome shotgun (WGS) entry which is preliminary data.</text>
</comment>
<protein>
    <submittedName>
        <fullName evidence="1">Uncharacterized protein</fullName>
    </submittedName>
</protein>
<proteinExistence type="predicted"/>
<reference evidence="1" key="1">
    <citation type="submission" date="2021-01" db="EMBL/GenBank/DDBJ databases">
        <title>Whole genome shotgun sequence of Sphaerisporangium rufum NBRC 109079.</title>
        <authorList>
            <person name="Komaki H."/>
            <person name="Tamura T."/>
        </authorList>
    </citation>
    <scope>NUCLEOTIDE SEQUENCE</scope>
    <source>
        <strain evidence="1">NBRC 109079</strain>
    </source>
</reference>
<sequence length="133" mass="14793">MTVRDDAAYWACPHGYDARHGCAPCYQLSGDAEPTLPIWEVAVWFEAHSAIPVRTLKEVRRHGRNYLLDQLSATRVYLLTGHARAAGGAQAVAALVGFLRHDGHLVDGFTVRDFRAVRLDPPPGLPRPDRIWP</sequence>
<dbReference type="EMBL" id="BOOU01000041">
    <property type="protein sequence ID" value="GII77767.1"/>
    <property type="molecule type" value="Genomic_DNA"/>
</dbReference>
<dbReference type="AlphaFoldDB" id="A0A919R5Z5"/>